<keyword evidence="2" id="KW-0812">Transmembrane</keyword>
<keyword evidence="2" id="KW-0472">Membrane</keyword>
<dbReference type="PANTHER" id="PTHR21040:SF8">
    <property type="entry name" value="BCDNA.GH04120"/>
    <property type="match status" value="1"/>
</dbReference>
<reference evidence="3 4" key="1">
    <citation type="submission" date="2025-05" db="UniProtKB">
        <authorList>
            <consortium name="RefSeq"/>
        </authorList>
    </citation>
    <scope>NUCLEOTIDE SEQUENCE [LARGE SCALE GENOMIC DNA]</scope>
    <source>
        <tissue evidence="4 5">Adult</tissue>
    </source>
</reference>
<dbReference type="GeneID" id="105230961"/>
<dbReference type="CDD" id="cd06565">
    <property type="entry name" value="GH20_GcnA-like"/>
    <property type="match status" value="1"/>
</dbReference>
<keyword evidence="1" id="KW-0732">Signal</keyword>
<protein>
    <submittedName>
        <fullName evidence="4 5">Hexosaminidase D isoform X1</fullName>
    </submittedName>
</protein>
<proteinExistence type="predicted"/>
<dbReference type="SUPFAM" id="SSF51445">
    <property type="entry name" value="(Trans)glycosidases"/>
    <property type="match status" value="1"/>
</dbReference>
<accession>A0ABM3J947</accession>
<keyword evidence="2" id="KW-1133">Transmembrane helix</keyword>
<dbReference type="RefSeq" id="XP_049305746.1">
    <property type="nucleotide sequence ID" value="XM_049449789.1"/>
</dbReference>
<gene>
    <name evidence="4 5" type="primary">LOC105230961</name>
</gene>
<name>A0ABM3J947_BACDO</name>
<evidence type="ECO:0000256" key="2">
    <source>
        <dbReference type="SAM" id="Phobius"/>
    </source>
</evidence>
<evidence type="ECO:0000313" key="4">
    <source>
        <dbReference type="RefSeq" id="XP_049305745.1"/>
    </source>
</evidence>
<keyword evidence="3" id="KW-1185">Reference proteome</keyword>
<dbReference type="InterPro" id="IPR038901">
    <property type="entry name" value="HEXDC-like"/>
</dbReference>
<dbReference type="PANTHER" id="PTHR21040">
    <property type="entry name" value="BCDNA.GH04120"/>
    <property type="match status" value="1"/>
</dbReference>
<feature type="transmembrane region" description="Helical" evidence="2">
    <location>
        <begin position="16"/>
        <end position="36"/>
    </location>
</feature>
<organism evidence="3 5">
    <name type="scientific">Bactrocera dorsalis</name>
    <name type="common">Oriental fruit fly</name>
    <name type="synonym">Dacus dorsalis</name>
    <dbReference type="NCBI Taxonomy" id="27457"/>
    <lineage>
        <taxon>Eukaryota</taxon>
        <taxon>Metazoa</taxon>
        <taxon>Ecdysozoa</taxon>
        <taxon>Arthropoda</taxon>
        <taxon>Hexapoda</taxon>
        <taxon>Insecta</taxon>
        <taxon>Pterygota</taxon>
        <taxon>Neoptera</taxon>
        <taxon>Endopterygota</taxon>
        <taxon>Diptera</taxon>
        <taxon>Brachycera</taxon>
        <taxon>Muscomorpha</taxon>
        <taxon>Tephritoidea</taxon>
        <taxon>Tephritidae</taxon>
        <taxon>Bactrocera</taxon>
        <taxon>Bactrocera</taxon>
    </lineage>
</organism>
<dbReference type="Gene3D" id="3.20.20.80">
    <property type="entry name" value="Glycosidases"/>
    <property type="match status" value="1"/>
</dbReference>
<dbReference type="InterPro" id="IPR017853">
    <property type="entry name" value="GH"/>
</dbReference>
<evidence type="ECO:0000313" key="5">
    <source>
        <dbReference type="RefSeq" id="XP_049305746.1"/>
    </source>
</evidence>
<evidence type="ECO:0000256" key="1">
    <source>
        <dbReference type="ARBA" id="ARBA00022729"/>
    </source>
</evidence>
<evidence type="ECO:0000313" key="3">
    <source>
        <dbReference type="Proteomes" id="UP001652620"/>
    </source>
</evidence>
<sequence length="766" mass="87825">MQSNCLILLWRRKLSGILIVSSLVLFALWTWVFFIYNSRDVQIDGEINHLIQTDNPQKHVYFLQKLISQANRILRYQQKQQNTSSSVNHKLLQARRPTGGIPVPAAAHTGKNSGIVRFVKPTKSPPSIGLLETTDQPLLFGSRHKKIALFGANYLFEDERLKILENQQRVRNAGMAEIQNSMDYERLLTSAERQTQYEHELLRLGVPTIAGIGPSGPRPPNERLVHLDLKGAPPKLSFLKRLLPLLKTLGATGLLIEYEDMFPYTGILQALPAKNAYKVEELKDFLTSVVLHGLSIMPLVQTFGHIEFALKLQEFENLREIPEIPQSLCPSQDDSIIFIQNMLTQIIEFHLSIADAVMNSNSTSAGGASLHSTAFTHIHIGCDEVLRMGECIRCRQHSRHEIFLTHVTTISNFVRTRWPQLQVVIWDDMLRDMMLSEMQHAHIGSYVEPMVWVYANDIYRFIQPQLWDMYAKVFPTIWTASAFKGAFGESLMIPPLQRHLENNMRWLAVIAKESGRFSKGIRGLALTGWQRYDHFAVLCELFPVGIPSLITSLSTVSKGYFVTNPKENDILRVLECAFHPDSRLRLNFRRSGHPWIELHPNSHHSQLFSACSYPGSMVYKFALRLFEKLSELQNYLLHTQDRSAWMSEYNVRHNFSSHSRVYDVTHNTPLYINELSAMAREAYEVMFDVFDEYTVVEFVEQNIYPMIASLQRQLLEGQRLLQRRVWPQRPLPFSAELAQLNLIPANLMNADKICSNDISCDNASLQ</sequence>
<dbReference type="Proteomes" id="UP001652620">
    <property type="component" value="Chromosome 2"/>
</dbReference>
<dbReference type="RefSeq" id="XP_049305745.1">
    <property type="nucleotide sequence ID" value="XM_049449788.1"/>
</dbReference>